<evidence type="ECO:0008006" key="2">
    <source>
        <dbReference type="Google" id="ProtNLM"/>
    </source>
</evidence>
<dbReference type="EMBL" id="LAZR01017835">
    <property type="protein sequence ID" value="KKL98762.1"/>
    <property type="molecule type" value="Genomic_DNA"/>
</dbReference>
<name>A0A0F9JIH0_9ZZZZ</name>
<organism evidence="1">
    <name type="scientific">marine sediment metagenome</name>
    <dbReference type="NCBI Taxonomy" id="412755"/>
    <lineage>
        <taxon>unclassified sequences</taxon>
        <taxon>metagenomes</taxon>
        <taxon>ecological metagenomes</taxon>
    </lineage>
</organism>
<dbReference type="Pfam" id="PF03401">
    <property type="entry name" value="TctC"/>
    <property type="match status" value="1"/>
</dbReference>
<proteinExistence type="predicted"/>
<sequence length="220" mass="23227">VAFAPWTEKFAPLGINVVDPSVVRLANSSKYATLSEAIEAAKTDPGSVTVGADGPLSDDHAAMYALEKATGAKFTFVPFAGSSPANQSFMSGEVDIAIGNAFDHTQTADSTKEAMILQPERYDMIPDVPTSDELAGLGGWDLGSSRGFAAPAGLPEDLLALYQAGFDQIFADEAFIAEARGKNITTAKPRVGDAFGEMMQQQEQTAVELLPLFKEGGFIN</sequence>
<feature type="non-terminal residue" evidence="1">
    <location>
        <position position="1"/>
    </location>
</feature>
<dbReference type="InterPro" id="IPR005064">
    <property type="entry name" value="BUG"/>
</dbReference>
<dbReference type="SUPFAM" id="SSF53850">
    <property type="entry name" value="Periplasmic binding protein-like II"/>
    <property type="match status" value="1"/>
</dbReference>
<reference evidence="1" key="1">
    <citation type="journal article" date="2015" name="Nature">
        <title>Complex archaea that bridge the gap between prokaryotes and eukaryotes.</title>
        <authorList>
            <person name="Spang A."/>
            <person name="Saw J.H."/>
            <person name="Jorgensen S.L."/>
            <person name="Zaremba-Niedzwiedzka K."/>
            <person name="Martijn J."/>
            <person name="Lind A.E."/>
            <person name="van Eijk R."/>
            <person name="Schleper C."/>
            <person name="Guy L."/>
            <person name="Ettema T.J."/>
        </authorList>
    </citation>
    <scope>NUCLEOTIDE SEQUENCE</scope>
</reference>
<dbReference type="InterPro" id="IPR042100">
    <property type="entry name" value="Bug_dom1"/>
</dbReference>
<gene>
    <name evidence="1" type="ORF">LCGC14_1821200</name>
</gene>
<accession>A0A0F9JIH0</accession>
<dbReference type="PANTHER" id="PTHR42928:SF5">
    <property type="entry name" value="BLR1237 PROTEIN"/>
    <property type="match status" value="1"/>
</dbReference>
<evidence type="ECO:0000313" key="1">
    <source>
        <dbReference type="EMBL" id="KKL98762.1"/>
    </source>
</evidence>
<protein>
    <recommendedName>
        <fullName evidence="2">Solute-binding protein family 3/N-terminal domain-containing protein</fullName>
    </recommendedName>
</protein>
<comment type="caution">
    <text evidence="1">The sequence shown here is derived from an EMBL/GenBank/DDBJ whole genome shotgun (WGS) entry which is preliminary data.</text>
</comment>
<dbReference type="Gene3D" id="3.40.190.10">
    <property type="entry name" value="Periplasmic binding protein-like II"/>
    <property type="match status" value="1"/>
</dbReference>
<dbReference type="PANTHER" id="PTHR42928">
    <property type="entry name" value="TRICARBOXYLATE-BINDING PROTEIN"/>
    <property type="match status" value="1"/>
</dbReference>
<dbReference type="Gene3D" id="3.40.190.150">
    <property type="entry name" value="Bordetella uptake gene, domain 1"/>
    <property type="match status" value="1"/>
</dbReference>
<dbReference type="AlphaFoldDB" id="A0A0F9JIH0"/>